<dbReference type="EMBL" id="JAOQJZ010000019">
    <property type="protein sequence ID" value="MCU6706924.1"/>
    <property type="molecule type" value="Genomic_DNA"/>
</dbReference>
<dbReference type="Proteomes" id="UP001208131">
    <property type="component" value="Unassembled WGS sequence"/>
</dbReference>
<organism evidence="2 3">
    <name type="scientific">Hominimerdicola aceti</name>
    <dbReference type="NCBI Taxonomy" id="2981726"/>
    <lineage>
        <taxon>Bacteria</taxon>
        <taxon>Bacillati</taxon>
        <taxon>Bacillota</taxon>
        <taxon>Clostridia</taxon>
        <taxon>Eubacteriales</taxon>
        <taxon>Oscillospiraceae</taxon>
        <taxon>Hominimerdicola</taxon>
    </lineage>
</organism>
<keyword evidence="1" id="KW-0732">Signal</keyword>
<proteinExistence type="predicted"/>
<evidence type="ECO:0000313" key="2">
    <source>
        <dbReference type="EMBL" id="MCU6706924.1"/>
    </source>
</evidence>
<gene>
    <name evidence="2" type="ORF">OCV57_13475</name>
</gene>
<dbReference type="AlphaFoldDB" id="A0AAE3IJ58"/>
<evidence type="ECO:0000256" key="1">
    <source>
        <dbReference type="SAM" id="SignalP"/>
    </source>
</evidence>
<accession>A0AAE3IJ58</accession>
<sequence>MKKMISTIMAICIMMCSLSMSVSANSVIDYVEPGIELMYLYTDNVSTSVYRSGSNIAYKCDAKGKSTATKISIYLYLQEYSNGAWSNVDVVTKAVNGRSAYVSDTYSSAVSGRKYRTEAHVYVYSGSKYEYLEVNSGTLIF</sequence>
<feature type="chain" id="PRO_5041912263" evidence="1">
    <location>
        <begin position="25"/>
        <end position="141"/>
    </location>
</feature>
<protein>
    <submittedName>
        <fullName evidence="2">Uncharacterized protein</fullName>
    </submittedName>
</protein>
<name>A0AAE3IJ58_9FIRM</name>
<feature type="signal peptide" evidence="1">
    <location>
        <begin position="1"/>
        <end position="24"/>
    </location>
</feature>
<dbReference type="RefSeq" id="WP_267301966.1">
    <property type="nucleotide sequence ID" value="NZ_JAOQJZ010000019.1"/>
</dbReference>
<evidence type="ECO:0000313" key="3">
    <source>
        <dbReference type="Proteomes" id="UP001208131"/>
    </source>
</evidence>
<comment type="caution">
    <text evidence="2">The sequence shown here is derived from an EMBL/GenBank/DDBJ whole genome shotgun (WGS) entry which is preliminary data.</text>
</comment>
<reference evidence="2 3" key="1">
    <citation type="journal article" date="2021" name="ISME Commun">
        <title>Automated analysis of genomic sequences facilitates high-throughput and comprehensive description of bacteria.</title>
        <authorList>
            <person name="Hitch T.C.A."/>
        </authorList>
    </citation>
    <scope>NUCLEOTIDE SEQUENCE [LARGE SCALE GENOMIC DNA]</scope>
    <source>
        <strain evidence="2 3">Sanger_31</strain>
    </source>
</reference>
<keyword evidence="3" id="KW-1185">Reference proteome</keyword>